<dbReference type="Proteomes" id="UP000724657">
    <property type="component" value="Unassembled WGS sequence"/>
</dbReference>
<protein>
    <submittedName>
        <fullName evidence="1">Fimbria/pilus periplasmic chaperone</fullName>
    </submittedName>
</protein>
<dbReference type="InterPro" id="IPR008962">
    <property type="entry name" value="PapD-like_sf"/>
</dbReference>
<reference evidence="1" key="2">
    <citation type="submission" date="2021-04" db="EMBL/GenBank/DDBJ databases">
        <authorList>
            <person name="Gilroy R."/>
        </authorList>
    </citation>
    <scope>NUCLEOTIDE SEQUENCE</scope>
    <source>
        <strain evidence="1">A6-441</strain>
    </source>
</reference>
<dbReference type="EMBL" id="JAHLFN010000084">
    <property type="protein sequence ID" value="MBU3843231.1"/>
    <property type="molecule type" value="Genomic_DNA"/>
</dbReference>
<gene>
    <name evidence="1" type="ORF">IAA47_09680</name>
</gene>
<evidence type="ECO:0000313" key="1">
    <source>
        <dbReference type="EMBL" id="MBU3843231.1"/>
    </source>
</evidence>
<accession>A0A9E2L173</accession>
<reference evidence="1" key="1">
    <citation type="journal article" date="2021" name="PeerJ">
        <title>Extensive microbial diversity within the chicken gut microbiome revealed by metagenomics and culture.</title>
        <authorList>
            <person name="Gilroy R."/>
            <person name="Ravi A."/>
            <person name="Getino M."/>
            <person name="Pursley I."/>
            <person name="Horton D.L."/>
            <person name="Alikhan N.F."/>
            <person name="Baker D."/>
            <person name="Gharbi K."/>
            <person name="Hall N."/>
            <person name="Watson M."/>
            <person name="Adriaenssens E.M."/>
            <person name="Foster-Nyarko E."/>
            <person name="Jarju S."/>
            <person name="Secka A."/>
            <person name="Antonio M."/>
            <person name="Oren A."/>
            <person name="Chaudhuri R.R."/>
            <person name="La Ragione R."/>
            <person name="Hildebrand F."/>
            <person name="Pallen M.J."/>
        </authorList>
    </citation>
    <scope>NUCLEOTIDE SEQUENCE</scope>
    <source>
        <strain evidence="1">A6-441</strain>
    </source>
</reference>
<dbReference type="AlphaFoldDB" id="A0A9E2L173"/>
<comment type="caution">
    <text evidence="1">The sequence shown here is derived from an EMBL/GenBank/DDBJ whole genome shotgun (WGS) entry which is preliminary data.</text>
</comment>
<sequence length="241" mass="27614">MNLKRILTSSLLMLSMSISSYSILLRPIGYDKIIDKDEGVAYGEFYLKNTSKEMARYKIEIESTGKDNDVSKHMTVYPNLIAVEPLSEKPFKVYIEDDYGDIKEGENSFILSIRTVNAPDIEDLKGKTKQTMSFQLGMKVEMFAYKGSYDKPLTVENSKFREVEGKKYWNSTMKNETGRGYELGIGFVDKANTLIDVKTKGRLFNGSKTEIEQEIPDGTDCIIFYDFNNYKVIGKQRIKVR</sequence>
<proteinExistence type="predicted"/>
<organism evidence="1 2">
    <name type="scientific">Candidatus Fusobacterium pullicola</name>
    <dbReference type="NCBI Taxonomy" id="2838601"/>
    <lineage>
        <taxon>Bacteria</taxon>
        <taxon>Fusobacteriati</taxon>
        <taxon>Fusobacteriota</taxon>
        <taxon>Fusobacteriia</taxon>
        <taxon>Fusobacteriales</taxon>
        <taxon>Fusobacteriaceae</taxon>
        <taxon>Fusobacterium</taxon>
    </lineage>
</organism>
<name>A0A9E2L173_9FUSO</name>
<evidence type="ECO:0000313" key="2">
    <source>
        <dbReference type="Proteomes" id="UP000724657"/>
    </source>
</evidence>
<dbReference type="SUPFAM" id="SSF49354">
    <property type="entry name" value="PapD-like"/>
    <property type="match status" value="1"/>
</dbReference>